<keyword evidence="3" id="KW-1185">Reference proteome</keyword>
<dbReference type="NCBIfam" id="TIGR01643">
    <property type="entry name" value="YD_repeat_2x"/>
    <property type="match status" value="1"/>
</dbReference>
<dbReference type="InterPro" id="IPR006530">
    <property type="entry name" value="YD"/>
</dbReference>
<comment type="caution">
    <text evidence="2">The sequence shown here is derived from an EMBL/GenBank/DDBJ whole genome shotgun (WGS) entry which is preliminary data.</text>
</comment>
<dbReference type="OrthoDB" id="903892at2"/>
<reference evidence="2 3" key="1">
    <citation type="submission" date="2018-04" db="EMBL/GenBank/DDBJ databases">
        <title>Pedobacter chongqingensis sp. nov., isolated from a rottenly hemp rope.</title>
        <authorList>
            <person name="Cai Y."/>
        </authorList>
    </citation>
    <scope>NUCLEOTIDE SEQUENCE [LARGE SCALE GENOMIC DNA]</scope>
    <source>
        <strain evidence="2 3">FJ4-8</strain>
    </source>
</reference>
<sequence>MKPIITFFIALSGCFLYVNAQTTISLDVPRVVPVSPTATAMEKYLSYPVDHSTGIPNITIPLYEIVAGEVTIPVSLSYHASGLKPKDASTYAGTGWTLNLEPSVSRQVCGVADDSYYGWFNNPARDYNPAIAGEQDKINYFNQLVDNMRDTQPDKFSYKLANGGGSGYFMYGRDFLSIPRTNDKVEYHSGGGMSITDAQGVRYLFDGEREDVENIITRWMCSSIWAPNNPNNALINFSYTTLPYNHSLGHYYNLNDRVIIKKSQNDPHAADILTEETGGHNWHYAIEHVDGQPEAQLRSVSESQAGVHYPGNTKHISDVMKGVRLDGVNFLGNQMAVSYKTVGSSPYNSEVLDAIEVVDQNGTLVRRIKFYITPYNSKTSLTKLDSVIVSAPGAESRKHTFSYYSTSSVPDNYTKSVDHWGFYNGPEYLTGSSVPSFRETMTFPDVNGWPAGTMTLNFSGANREPNHSSTETGVLSRITDPQGITTTFTYEGNFGAFRDNKKPSNKDYLHPVGGLRIQRIQTLDPGTGKWIRKNYTYGLTRPNITGFKPVWGGGAIRHIVTARDYTSSVKQRNVDANTNAVSSYFLTTYASMPESNISFNGGSSVMYNIVTEIVTNSTDNDFLKTTYYYNAKMHNFEDVLHWDDSDPAGSVQIFLRDQPETILQQIARVLPAHPREPSDDYVNHYTLTNQFYGKLIRKDLFRNNKLASQTEYSYKTEVAWGGNIALDLPHRRIIGNTEDLQLNDVFTIGNYYPAGSPSGVQTSYYLDTETYGALEKETERTYYDSDDGQGVVTTQKIYDYQFNWGDPGSSLKPRHIQTTNSDGTVVIDSLDYLPGYPAILSRHKHMENNSWKESRILFLPNSSLPAKVQSRTDQVPVFRDEIRYNDYDNNGNVTELMGKDGMPVSFIWDEQGQFPLARIENATIQDVYAHWPGIKQIRTELPQARITTFEYKPLHGVVSITDPNNITTRFDYDHYGRLTGSYFLDVKSPSDIRKAILQKYIYKLGN</sequence>
<proteinExistence type="predicted"/>
<dbReference type="EMBL" id="QEAS01000029">
    <property type="protein sequence ID" value="PWG78233.1"/>
    <property type="molecule type" value="Genomic_DNA"/>
</dbReference>
<evidence type="ECO:0000256" key="1">
    <source>
        <dbReference type="SAM" id="SignalP"/>
    </source>
</evidence>
<dbReference type="Proteomes" id="UP000245647">
    <property type="component" value="Unassembled WGS sequence"/>
</dbReference>
<protein>
    <recommendedName>
        <fullName evidence="4">Sugar-binding protein</fullName>
    </recommendedName>
</protein>
<feature type="chain" id="PRO_5015470792" description="Sugar-binding protein" evidence="1">
    <location>
        <begin position="21"/>
        <end position="1006"/>
    </location>
</feature>
<accession>A0A2U2PA30</accession>
<organism evidence="2 3">
    <name type="scientific">Pararcticibacter amylolyticus</name>
    <dbReference type="NCBI Taxonomy" id="2173175"/>
    <lineage>
        <taxon>Bacteria</taxon>
        <taxon>Pseudomonadati</taxon>
        <taxon>Bacteroidota</taxon>
        <taxon>Sphingobacteriia</taxon>
        <taxon>Sphingobacteriales</taxon>
        <taxon>Sphingobacteriaceae</taxon>
        <taxon>Pararcticibacter</taxon>
    </lineage>
</organism>
<feature type="signal peptide" evidence="1">
    <location>
        <begin position="1"/>
        <end position="20"/>
    </location>
</feature>
<dbReference type="Gene3D" id="2.180.10.10">
    <property type="entry name" value="RHS repeat-associated core"/>
    <property type="match status" value="1"/>
</dbReference>
<evidence type="ECO:0000313" key="2">
    <source>
        <dbReference type="EMBL" id="PWG78233.1"/>
    </source>
</evidence>
<evidence type="ECO:0008006" key="4">
    <source>
        <dbReference type="Google" id="ProtNLM"/>
    </source>
</evidence>
<gene>
    <name evidence="2" type="ORF">DDR33_23265</name>
</gene>
<evidence type="ECO:0000313" key="3">
    <source>
        <dbReference type="Proteomes" id="UP000245647"/>
    </source>
</evidence>
<dbReference type="RefSeq" id="WP_109418206.1">
    <property type="nucleotide sequence ID" value="NZ_QEAS01000029.1"/>
</dbReference>
<name>A0A2U2PA30_9SPHI</name>
<dbReference type="AlphaFoldDB" id="A0A2U2PA30"/>
<keyword evidence="1" id="KW-0732">Signal</keyword>